<organism evidence="1 2">
    <name type="scientific">Cotesia glomerata</name>
    <name type="common">Lepidopteran parasitic wasp</name>
    <name type="synonym">Apanteles glomeratus</name>
    <dbReference type="NCBI Taxonomy" id="32391"/>
    <lineage>
        <taxon>Eukaryota</taxon>
        <taxon>Metazoa</taxon>
        <taxon>Ecdysozoa</taxon>
        <taxon>Arthropoda</taxon>
        <taxon>Hexapoda</taxon>
        <taxon>Insecta</taxon>
        <taxon>Pterygota</taxon>
        <taxon>Neoptera</taxon>
        <taxon>Endopterygota</taxon>
        <taxon>Hymenoptera</taxon>
        <taxon>Apocrita</taxon>
        <taxon>Ichneumonoidea</taxon>
        <taxon>Braconidae</taxon>
        <taxon>Microgastrinae</taxon>
        <taxon>Cotesia</taxon>
    </lineage>
</organism>
<protein>
    <submittedName>
        <fullName evidence="1">Uncharacterized protein</fullName>
    </submittedName>
</protein>
<dbReference type="EMBL" id="JAHXZJ010001119">
    <property type="protein sequence ID" value="KAH0553525.1"/>
    <property type="molecule type" value="Genomic_DNA"/>
</dbReference>
<reference evidence="1 2" key="1">
    <citation type="journal article" date="2021" name="J. Hered.">
        <title>A chromosome-level genome assembly of the parasitoid wasp, Cotesia glomerata (Hymenoptera: Braconidae).</title>
        <authorList>
            <person name="Pinto B.J."/>
            <person name="Weis J.J."/>
            <person name="Gamble T."/>
            <person name="Ode P.J."/>
            <person name="Paul R."/>
            <person name="Zaspel J.M."/>
        </authorList>
    </citation>
    <scope>NUCLEOTIDE SEQUENCE [LARGE SCALE GENOMIC DNA]</scope>
    <source>
        <strain evidence="1">CgM1</strain>
    </source>
</reference>
<proteinExistence type="predicted"/>
<gene>
    <name evidence="1" type="ORF">KQX54_001940</name>
</gene>
<evidence type="ECO:0000313" key="2">
    <source>
        <dbReference type="Proteomes" id="UP000826195"/>
    </source>
</evidence>
<evidence type="ECO:0000313" key="1">
    <source>
        <dbReference type="EMBL" id="KAH0553525.1"/>
    </source>
</evidence>
<dbReference type="Proteomes" id="UP000826195">
    <property type="component" value="Unassembled WGS sequence"/>
</dbReference>
<keyword evidence="2" id="KW-1185">Reference proteome</keyword>
<sequence>MDRRLLEVANIHRVNLVFQLQPNIPCPCLQYNTVRGQGQRDLMAWIAITEPVAPDGTSTWDLGYCAHDWC</sequence>
<accession>A0AAV7IMM2</accession>
<name>A0AAV7IMM2_COTGL</name>
<dbReference type="AlphaFoldDB" id="A0AAV7IMM2"/>
<comment type="caution">
    <text evidence="1">The sequence shown here is derived from an EMBL/GenBank/DDBJ whole genome shotgun (WGS) entry which is preliminary data.</text>
</comment>